<keyword evidence="8" id="KW-1185">Reference proteome</keyword>
<name>A0ABR1HG76_9HYPO</name>
<sequence>MAAKKILIVLTSRAQMNNGNPTGWYLPELAHPYYDLVGPDEANPKVEVVVASPAGGVAPLDEGSVKMFESDPESVKFLNTKKPLWEQTRPLADFLGKAADFDAVFYPGGHGPMFDLVNDATSLKLIQEFYEAGKPVAAVCHGPIVFVNVVANGKPLLEGREATGFSNAEEDAVDMTKHMPVLLEDEIKRVGGKYVKAAEPWGEKVVVDGQVITGQNPGSAHAVGIALAKALGI</sequence>
<dbReference type="InterPro" id="IPR002818">
    <property type="entry name" value="DJ-1/PfpI"/>
</dbReference>
<dbReference type="CDD" id="cd03141">
    <property type="entry name" value="GATase1_Hsp31_like"/>
    <property type="match status" value="1"/>
</dbReference>
<proteinExistence type="inferred from homology"/>
<accession>A0ABR1HG76</accession>
<dbReference type="PANTHER" id="PTHR48094:SF11">
    <property type="entry name" value="GLUTATHIONE-INDEPENDENT GLYOXALASE HSP31-RELATED"/>
    <property type="match status" value="1"/>
</dbReference>
<evidence type="ECO:0000256" key="4">
    <source>
        <dbReference type="ARBA" id="ARBA00038493"/>
    </source>
</evidence>
<dbReference type="Pfam" id="PF01965">
    <property type="entry name" value="DJ-1_PfpI"/>
    <property type="match status" value="1"/>
</dbReference>
<organism evidence="7 8">
    <name type="scientific">Neonectria punicea</name>
    <dbReference type="NCBI Taxonomy" id="979145"/>
    <lineage>
        <taxon>Eukaryota</taxon>
        <taxon>Fungi</taxon>
        <taxon>Dikarya</taxon>
        <taxon>Ascomycota</taxon>
        <taxon>Pezizomycotina</taxon>
        <taxon>Sordariomycetes</taxon>
        <taxon>Hypocreomycetidae</taxon>
        <taxon>Hypocreales</taxon>
        <taxon>Nectriaceae</taxon>
        <taxon>Neonectria</taxon>
    </lineage>
</organism>
<reference evidence="7 8" key="1">
    <citation type="journal article" date="2025" name="Microbiol. Resour. Announc.">
        <title>Draft genome sequences for Neonectria magnoliae and Neonectria punicea, canker pathogens of Liriodendron tulipifera and Acer saccharum in West Virginia.</title>
        <authorList>
            <person name="Petronek H.M."/>
            <person name="Kasson M.T."/>
            <person name="Metheny A.M."/>
            <person name="Stauder C.M."/>
            <person name="Lovett B."/>
            <person name="Lynch S.C."/>
            <person name="Garnas J.R."/>
            <person name="Kasson L.R."/>
            <person name="Stajich J.E."/>
        </authorList>
    </citation>
    <scope>NUCLEOTIDE SEQUENCE [LARGE SCALE GENOMIC DNA]</scope>
    <source>
        <strain evidence="7 8">NRRL 64653</strain>
    </source>
</reference>
<evidence type="ECO:0000313" key="7">
    <source>
        <dbReference type="EMBL" id="KAK7420193.1"/>
    </source>
</evidence>
<evidence type="ECO:0000259" key="6">
    <source>
        <dbReference type="Pfam" id="PF01965"/>
    </source>
</evidence>
<dbReference type="InterPro" id="IPR050325">
    <property type="entry name" value="Prot/Nucl_acid_deglycase"/>
</dbReference>
<keyword evidence="2" id="KW-0346">Stress response</keyword>
<comment type="caution">
    <text evidence="7">The sequence shown here is derived from an EMBL/GenBank/DDBJ whole genome shotgun (WGS) entry which is preliminary data.</text>
</comment>
<dbReference type="Gene3D" id="3.40.50.880">
    <property type="match status" value="1"/>
</dbReference>
<evidence type="ECO:0000313" key="8">
    <source>
        <dbReference type="Proteomes" id="UP001498476"/>
    </source>
</evidence>
<dbReference type="EC" id="4.2.1.130" evidence="1"/>
<comment type="similarity">
    <text evidence="4">Belongs to the peptidase C56 family. HSP31-like subfamily.</text>
</comment>
<evidence type="ECO:0000256" key="3">
    <source>
        <dbReference type="ARBA" id="ARBA00023239"/>
    </source>
</evidence>
<feature type="domain" description="DJ-1/PfpI" evidence="6">
    <location>
        <begin position="97"/>
        <end position="228"/>
    </location>
</feature>
<gene>
    <name evidence="7" type="ORF">QQX98_002846</name>
</gene>
<dbReference type="SUPFAM" id="SSF52317">
    <property type="entry name" value="Class I glutamine amidotransferase-like"/>
    <property type="match status" value="1"/>
</dbReference>
<evidence type="ECO:0000256" key="2">
    <source>
        <dbReference type="ARBA" id="ARBA00023016"/>
    </source>
</evidence>
<dbReference type="Proteomes" id="UP001498476">
    <property type="component" value="Unassembled WGS sequence"/>
</dbReference>
<protein>
    <recommendedName>
        <fullName evidence="1">D-lactate dehydratase</fullName>
        <ecNumber evidence="1">4.2.1.130</ecNumber>
    </recommendedName>
</protein>
<keyword evidence="3" id="KW-0456">Lyase</keyword>
<dbReference type="InterPro" id="IPR029062">
    <property type="entry name" value="Class_I_gatase-like"/>
</dbReference>
<evidence type="ECO:0000256" key="5">
    <source>
        <dbReference type="ARBA" id="ARBA00048082"/>
    </source>
</evidence>
<dbReference type="EMBL" id="JAZAVJ010000031">
    <property type="protein sequence ID" value="KAK7420193.1"/>
    <property type="molecule type" value="Genomic_DNA"/>
</dbReference>
<dbReference type="PANTHER" id="PTHR48094">
    <property type="entry name" value="PROTEIN/NUCLEIC ACID DEGLYCASE DJ-1-RELATED"/>
    <property type="match status" value="1"/>
</dbReference>
<comment type="catalytic activity">
    <reaction evidence="5">
        <text>methylglyoxal + H2O = (R)-lactate + H(+)</text>
        <dbReference type="Rhea" id="RHEA:27754"/>
        <dbReference type="ChEBI" id="CHEBI:15377"/>
        <dbReference type="ChEBI" id="CHEBI:15378"/>
        <dbReference type="ChEBI" id="CHEBI:16004"/>
        <dbReference type="ChEBI" id="CHEBI:17158"/>
        <dbReference type="EC" id="4.2.1.130"/>
    </reaction>
</comment>
<evidence type="ECO:0000256" key="1">
    <source>
        <dbReference type="ARBA" id="ARBA00013134"/>
    </source>
</evidence>